<dbReference type="RefSeq" id="XP_019627526.1">
    <property type="nucleotide sequence ID" value="XM_019771967.1"/>
</dbReference>
<evidence type="ECO:0000259" key="5">
    <source>
        <dbReference type="Pfam" id="PF25150"/>
    </source>
</evidence>
<dbReference type="PANTHER" id="PTHR14387">
    <property type="entry name" value="THADA/DEATH RECEPTOR INTERACTING PROTEIN"/>
    <property type="match status" value="1"/>
</dbReference>
<organism evidence="7 8">
    <name type="scientific">Branchiostoma belcheri</name>
    <name type="common">Amphioxus</name>
    <dbReference type="NCBI Taxonomy" id="7741"/>
    <lineage>
        <taxon>Eukaryota</taxon>
        <taxon>Metazoa</taxon>
        <taxon>Chordata</taxon>
        <taxon>Cephalochordata</taxon>
        <taxon>Leptocardii</taxon>
        <taxon>Amphioxiformes</taxon>
        <taxon>Branchiostomatidae</taxon>
        <taxon>Branchiostoma</taxon>
    </lineage>
</organism>
<dbReference type="GO" id="GO:0030488">
    <property type="term" value="P:tRNA methylation"/>
    <property type="evidence" value="ECO:0007669"/>
    <property type="project" value="TreeGrafter"/>
</dbReference>
<protein>
    <submittedName>
        <fullName evidence="8">Thyroid adenoma-associated protein homolog isoform X2</fullName>
    </submittedName>
</protein>
<dbReference type="InterPro" id="IPR056842">
    <property type="entry name" value="THADA-like_TPR_C"/>
</dbReference>
<dbReference type="InterPro" id="IPR051954">
    <property type="entry name" value="tRNA_methyltransferase_THADA"/>
</dbReference>
<dbReference type="SUPFAM" id="SSF48371">
    <property type="entry name" value="ARM repeat"/>
    <property type="match status" value="2"/>
</dbReference>
<dbReference type="Pfam" id="PF10350">
    <property type="entry name" value="DUF2428"/>
    <property type="match status" value="1"/>
</dbReference>
<keyword evidence="2" id="KW-0819">tRNA processing</keyword>
<feature type="domain" description="DUF2428" evidence="4">
    <location>
        <begin position="941"/>
        <end position="1206"/>
    </location>
</feature>
<evidence type="ECO:0000256" key="3">
    <source>
        <dbReference type="ARBA" id="ARBA00035625"/>
    </source>
</evidence>
<name>A0A6P4ZCV4_BRABE</name>
<feature type="domain" description="tRNA (32-2'-O)-methyltransferase regulator THADA-like C-terminal TPR repeats region" evidence="6">
    <location>
        <begin position="1208"/>
        <end position="1368"/>
    </location>
</feature>
<comment type="similarity">
    <text evidence="1">Belongs to the THADA family.</text>
</comment>
<reference evidence="8" key="1">
    <citation type="submission" date="2025-08" db="UniProtKB">
        <authorList>
            <consortium name="RefSeq"/>
        </authorList>
    </citation>
    <scope>IDENTIFICATION</scope>
    <source>
        <tissue evidence="8">Gonad</tissue>
    </source>
</reference>
<evidence type="ECO:0000256" key="1">
    <source>
        <dbReference type="ARBA" id="ARBA00010409"/>
    </source>
</evidence>
<evidence type="ECO:0000313" key="7">
    <source>
        <dbReference type="Proteomes" id="UP000515135"/>
    </source>
</evidence>
<dbReference type="Proteomes" id="UP000515135">
    <property type="component" value="Unplaced"/>
</dbReference>
<evidence type="ECO:0000313" key="8">
    <source>
        <dbReference type="RefSeq" id="XP_019627526.1"/>
    </source>
</evidence>
<dbReference type="InterPro" id="IPR056843">
    <property type="entry name" value="THADA-like_TPR"/>
</dbReference>
<dbReference type="InterPro" id="IPR019442">
    <property type="entry name" value="THADA/TRM732_DUF2428"/>
</dbReference>
<gene>
    <name evidence="8" type="primary">LOC109472291</name>
</gene>
<accession>A0A6P4ZCV4</accession>
<evidence type="ECO:0000256" key="2">
    <source>
        <dbReference type="ARBA" id="ARBA00022694"/>
    </source>
</evidence>
<dbReference type="PANTHER" id="PTHR14387:SF0">
    <property type="entry name" value="DUF2428 DOMAIN-CONTAINING PROTEIN"/>
    <property type="match status" value="1"/>
</dbReference>
<feature type="domain" description="tRNA (32-2'-O)-methyltransferase regulator THADA-like TPR repeats region" evidence="5">
    <location>
        <begin position="529"/>
        <end position="745"/>
    </location>
</feature>
<dbReference type="InterPro" id="IPR016024">
    <property type="entry name" value="ARM-type_fold"/>
</dbReference>
<dbReference type="Pfam" id="PF25151">
    <property type="entry name" value="TPR_Trm732_C"/>
    <property type="match status" value="1"/>
</dbReference>
<evidence type="ECO:0000259" key="4">
    <source>
        <dbReference type="Pfam" id="PF10350"/>
    </source>
</evidence>
<comment type="function">
    <text evidence="3">Together with methyltransferase FTSJ1, methylates the 2'-O-ribose of nucleotides at position 32 of the anticodon loop of substrate tRNAs.</text>
</comment>
<dbReference type="GeneID" id="109472291"/>
<dbReference type="OrthoDB" id="73997at2759"/>
<keyword evidence="7" id="KW-1185">Reference proteome</keyword>
<proteinExistence type="inferred from homology"/>
<sequence>MEGILSRIELALANLSLSCDDLGPTASPGASSLIQTLEIFRQFHRESEDNKKQVLLDQLHKQLVPLRELPQCTSQLEAVQALSDGVCRLYFQHVGQNRNVAKRAVKVLKVLHKLDKSSIASRLKEEWNLLLTDVWSLSDLQKVFQLLDEPVLVREYIQDLWPQLLLSLAGTWQQLHLEISSSTAPALMIDRCYLATKISLQLFQVLSSGDVGIQQVCEVGTDTPAIHVISSTLLEVIFSQVCSLDCKLFASNALGFLLNMSSNLKEAAGTANKLTQAPEKEGHQTVSTGDLRFEVTVPRLTATDQSWCQVVLVRGLLTCVRLDILLQQVQDSQTHQQKSLFFDVLFPLVTKFCGDVGVGDIQYHAFYALEQWLKRARTDLPHVHATSGRHFHTDGPVTTTVMQCLWNNWENPIVGVPDLVKSAFGLLLALHQEENTLAGHTRSMLFEDLFVKLAGTSWHVKGRYILLVELIPYVQVLQVLRSQNHIPTQLVQALSTNHIAPASSDVYRAFLVATREAYQKDETAAAEVWRDVWLETFMSAICNTNHLIRHNAMQHWVPCTLRLFPQVLSVITTRLQDRTCLVSGTIRLRAHMAVLKAARTLNIVSTHDMASDVIREALWHSEEDVRAEAFSIICSHPKKSDPLSSAEVGLLQEFLPLNMNSDAAAFRQVVCNNMRKLMVRLRDGSWTLLKKILKTKATASNNETKTQLMQIIGFVDWLVDLCVMSTFPGACYQRRKTALELLWIVYDHLTSDWGNEPKTSANYQTLLNWARAQGSWDFFAERNAAALLNCMEDGSTEVRELAYHLLLTSFPTPWCWWGLGEGETGDRLFSHARQLLHSPKAQECEAGALIIKLIFNKLSIQRGLDVFGESVSDSGSAPVRFIQGLLGLLQEQHTTATSNLLQAARQAPMHGVLLALRQCLSSPALWVQHRSEDVGQLRCQVSDLVTAVEAVLSLVLKALAGVKGQEEEEDSEVSPSFADMGEAISSIICESGDQEGGQDDIALTPEHELVLACCWLNIKEAGLLLGQLVDSVLQNDCELLTPEQVQFIGRMYVRILTQCRHRGAIESCNIGFLMVCKRLLSHSDAQLAAIPAQILDQVLDVISGNRSTSNITRRSAGLPLLVQAITASEPRGNYRPLLRRAVQVLLTTAQLPLSQDEDHTVDIPQVHALNVLRALFSDSTLGAAMLGHISDAVILAISGFSSPVWAIRNAAMQLYGTLLIRMLGPKRVRDEHSAENTITAREFFTRWPGLRLFLLQQLTEAVGRQGEGRFYLHPGLQPVLILLSKLGPGIEDVEHRKLLSQFVSPVMAQASSPLLSVRVLCARALVPLVSVQTQVQVMCGILEKMAAAPGEQVQQNGLHGAILQVMHLLQQWKDTTRKDYLQESRGILQAILARSWVATSSNPCPVTRTDYLKLLLSAAQSCDTCVERDRVLLTLKDEVSTVTSNVDSSCQPVASELLLKTAASVSLQLLTLNSVPAETHQQLTGSLLLSACVDVRRATLLHIQDLTSREDLAAWLWILPILQQQLEKETDLLCLELCLDNFVVFHTSRQELPPCTTFPTSLWTVVMQFAQGHKGTSVCAKALPVLAIGLHQLLHSKAHSREELQKWSQLMEAYSHPLQPEPLRVGVGRALQQVGVGVMERIAQEQQEEDMEVVLRLTRATLALLQDEVREPRTQATSFAALLPRTPSVVQYPNIHTTAAIRVLLAYLVDRFWWSPSVWRYFLTTLYPDDPISTISQHACTGSTHLFEQEEVNVYAEVITMAKLIKDSFRNLVIKQSQENSAPAWDINYFTCAIKEVREKLSLIVPQVEKERHAGLLGVTGYSKPLAALFCYLLYVDCLFFQIRHCQLPNESDMVEEQVQDIKCHLFQLQKVPALHPILHAVLSPTGLFSLQLDLGTANVSTKQTSHVS</sequence>
<dbReference type="GO" id="GO:0005829">
    <property type="term" value="C:cytosol"/>
    <property type="evidence" value="ECO:0007669"/>
    <property type="project" value="TreeGrafter"/>
</dbReference>
<evidence type="ECO:0000259" key="6">
    <source>
        <dbReference type="Pfam" id="PF25151"/>
    </source>
</evidence>
<dbReference type="Pfam" id="PF25150">
    <property type="entry name" value="TPR_Trm732"/>
    <property type="match status" value="1"/>
</dbReference>